<dbReference type="PANTHER" id="PTHR11079:SF156">
    <property type="entry name" value="INACTIVE TRNA-SPECIFIC ADENOSINE DEAMINASE-LIKE PROTEIN 3-RELATED"/>
    <property type="match status" value="1"/>
</dbReference>
<dbReference type="CDD" id="cd01285">
    <property type="entry name" value="nucleoside_deaminase"/>
    <property type="match status" value="1"/>
</dbReference>
<dbReference type="PROSITE" id="PS51747">
    <property type="entry name" value="CYT_DCMP_DEAMINASES_2"/>
    <property type="match status" value="1"/>
</dbReference>
<dbReference type="InterPro" id="IPR002125">
    <property type="entry name" value="CMP_dCMP_dom"/>
</dbReference>
<dbReference type="OrthoDB" id="3180714at2759"/>
<dbReference type="Gene3D" id="3.40.140.10">
    <property type="entry name" value="Cytidine Deaminase, domain 2"/>
    <property type="match status" value="1"/>
</dbReference>
<dbReference type="Proteomes" id="UP000189911">
    <property type="component" value="Chromosome F"/>
</dbReference>
<dbReference type="SUPFAM" id="SSF53927">
    <property type="entry name" value="Cytidine deaminase-like"/>
    <property type="match status" value="1"/>
</dbReference>
<dbReference type="AlphaFoldDB" id="A0A1G4K8Q0"/>
<dbReference type="GO" id="GO:0005634">
    <property type="term" value="C:nucleus"/>
    <property type="evidence" value="ECO:0007669"/>
    <property type="project" value="TreeGrafter"/>
</dbReference>
<evidence type="ECO:0000259" key="3">
    <source>
        <dbReference type="PROSITE" id="PS51747"/>
    </source>
</evidence>
<dbReference type="GO" id="GO:0005737">
    <property type="term" value="C:cytoplasm"/>
    <property type="evidence" value="ECO:0007669"/>
    <property type="project" value="TreeGrafter"/>
</dbReference>
<accession>A0A1G4K8Q0</accession>
<reference evidence="5" key="1">
    <citation type="submission" date="2016-03" db="EMBL/GenBank/DDBJ databases">
        <authorList>
            <person name="Devillers Hugo."/>
        </authorList>
    </citation>
    <scope>NUCLEOTIDE SEQUENCE [LARGE SCALE GENOMIC DNA]</scope>
</reference>
<feature type="domain" description="CMP/dCMP-type deaminase" evidence="3">
    <location>
        <begin position="159"/>
        <end position="290"/>
    </location>
</feature>
<dbReference type="PANTHER" id="PTHR11079">
    <property type="entry name" value="CYTOSINE DEAMINASE FAMILY MEMBER"/>
    <property type="match status" value="1"/>
</dbReference>
<comment type="similarity">
    <text evidence="2">Belongs to the cytidine and deoxycytidylate deaminase family. ADAT3 subfamily.</text>
</comment>
<evidence type="ECO:0000256" key="1">
    <source>
        <dbReference type="ARBA" id="ARBA00022694"/>
    </source>
</evidence>
<keyword evidence="1" id="KW-0819">tRNA processing</keyword>
<dbReference type="Pfam" id="PF00383">
    <property type="entry name" value="dCMP_cyt_deam_1"/>
    <property type="match status" value="1"/>
</dbReference>
<evidence type="ECO:0000313" key="4">
    <source>
        <dbReference type="EMBL" id="SCV00411.1"/>
    </source>
</evidence>
<gene>
    <name evidence="4" type="ORF">LANO_0F06722G</name>
</gene>
<dbReference type="GO" id="GO:0008033">
    <property type="term" value="P:tRNA processing"/>
    <property type="evidence" value="ECO:0007669"/>
    <property type="project" value="UniProtKB-KW"/>
</dbReference>
<evidence type="ECO:0000313" key="5">
    <source>
        <dbReference type="Proteomes" id="UP000189911"/>
    </source>
</evidence>
<evidence type="ECO:0000256" key="2">
    <source>
        <dbReference type="ARBA" id="ARBA00038160"/>
    </source>
</evidence>
<dbReference type="GO" id="GO:0052717">
    <property type="term" value="F:tRNA-specific adenosine-34 deaminase activity"/>
    <property type="evidence" value="ECO:0007669"/>
    <property type="project" value="TreeGrafter"/>
</dbReference>
<name>A0A1G4K8Q0_9SACH</name>
<proteinExistence type="inferred from homology"/>
<dbReference type="InterPro" id="IPR016193">
    <property type="entry name" value="Cytidine_deaminase-like"/>
</dbReference>
<organism evidence="4 5">
    <name type="scientific">Lachancea nothofagi CBS 11611</name>
    <dbReference type="NCBI Taxonomy" id="1266666"/>
    <lineage>
        <taxon>Eukaryota</taxon>
        <taxon>Fungi</taxon>
        <taxon>Dikarya</taxon>
        <taxon>Ascomycota</taxon>
        <taxon>Saccharomycotina</taxon>
        <taxon>Saccharomycetes</taxon>
        <taxon>Saccharomycetales</taxon>
        <taxon>Saccharomycetaceae</taxon>
        <taxon>Lachancea</taxon>
    </lineage>
</organism>
<sequence length="323" mass="37185">MVKKKQNPLRIDYHRGIIEGSLLHITNHAGLDEPRLVKIWTVDIQARDSQRYIEFVRRFCQNDEPVSFLHIKRIRKSEERGALTVIICSKHMIEEEDVFLMLMEQAPFEYTAISGEFVVPSKGPSTKDLSLKWSSQYWPLVWRGNPNDQIMNDYVFDLPFIKEILDKISNLANSEEQNGESGPPVVSAFVNPKTRKVVYAADARFRDSPLDHSLMRGIRSVAALEHARKASPDSQEKEETYLCLNFDVYTTHEPCSMCAMALIHSRIKRCIFLQPMKKTGCLESESGDGYCMHNNYALNSKYEVFRWLGSEYPVPHVESEVCC</sequence>
<keyword evidence="5" id="KW-1185">Reference proteome</keyword>
<protein>
    <submittedName>
        <fullName evidence="4">LANO_0F06722g1_1</fullName>
    </submittedName>
</protein>
<dbReference type="EMBL" id="LT598452">
    <property type="protein sequence ID" value="SCV00411.1"/>
    <property type="molecule type" value="Genomic_DNA"/>
</dbReference>